<dbReference type="AlphaFoldDB" id="A0AAV4NGX3"/>
<feature type="region of interest" description="Disordered" evidence="1">
    <location>
        <begin position="57"/>
        <end position="79"/>
    </location>
</feature>
<dbReference type="EMBL" id="BPLR01003389">
    <property type="protein sequence ID" value="GIX84016.1"/>
    <property type="molecule type" value="Genomic_DNA"/>
</dbReference>
<protein>
    <submittedName>
        <fullName evidence="2">Uncharacterized protein</fullName>
    </submittedName>
</protein>
<accession>A0AAV4NGX3</accession>
<reference evidence="2 3" key="1">
    <citation type="submission" date="2021-06" db="EMBL/GenBank/DDBJ databases">
        <title>Caerostris extrusa draft genome.</title>
        <authorList>
            <person name="Kono N."/>
            <person name="Arakawa K."/>
        </authorList>
    </citation>
    <scope>NUCLEOTIDE SEQUENCE [LARGE SCALE GENOMIC DNA]</scope>
</reference>
<organism evidence="2 3">
    <name type="scientific">Caerostris extrusa</name>
    <name type="common">Bark spider</name>
    <name type="synonym">Caerostris bankana</name>
    <dbReference type="NCBI Taxonomy" id="172846"/>
    <lineage>
        <taxon>Eukaryota</taxon>
        <taxon>Metazoa</taxon>
        <taxon>Ecdysozoa</taxon>
        <taxon>Arthropoda</taxon>
        <taxon>Chelicerata</taxon>
        <taxon>Arachnida</taxon>
        <taxon>Araneae</taxon>
        <taxon>Araneomorphae</taxon>
        <taxon>Entelegynae</taxon>
        <taxon>Araneoidea</taxon>
        <taxon>Araneidae</taxon>
        <taxon>Caerostris</taxon>
    </lineage>
</organism>
<dbReference type="Proteomes" id="UP001054945">
    <property type="component" value="Unassembled WGS sequence"/>
</dbReference>
<sequence length="123" mass="14368">MITTHLLIVLWKTLKKSNQTFRLLMLGIKLQLSLAGSYSSFCFFHNLYQRLVLSKTTNPKSERERRKKKKRESEGEKEWRPSHLFHVNLLHVLCQMTRESGIFDNFGLGWGNPPSTSERNATC</sequence>
<evidence type="ECO:0000313" key="3">
    <source>
        <dbReference type="Proteomes" id="UP001054945"/>
    </source>
</evidence>
<evidence type="ECO:0000313" key="2">
    <source>
        <dbReference type="EMBL" id="GIX84016.1"/>
    </source>
</evidence>
<comment type="caution">
    <text evidence="2">The sequence shown here is derived from an EMBL/GenBank/DDBJ whole genome shotgun (WGS) entry which is preliminary data.</text>
</comment>
<gene>
    <name evidence="2" type="ORF">CEXT_376361</name>
</gene>
<keyword evidence="3" id="KW-1185">Reference proteome</keyword>
<evidence type="ECO:0000256" key="1">
    <source>
        <dbReference type="SAM" id="MobiDB-lite"/>
    </source>
</evidence>
<proteinExistence type="predicted"/>
<name>A0AAV4NGX3_CAEEX</name>